<dbReference type="Proteomes" id="UP000790347">
    <property type="component" value="Unassembled WGS sequence"/>
</dbReference>
<evidence type="ECO:0000313" key="1">
    <source>
        <dbReference type="EMBL" id="KAH9511681.1"/>
    </source>
</evidence>
<protein>
    <submittedName>
        <fullName evidence="1">Uncharacterized protein</fullName>
    </submittedName>
</protein>
<dbReference type="AlphaFoldDB" id="A0A922I0L3"/>
<organism evidence="1 2">
    <name type="scientific">Dermatophagoides farinae</name>
    <name type="common">American house dust mite</name>
    <dbReference type="NCBI Taxonomy" id="6954"/>
    <lineage>
        <taxon>Eukaryota</taxon>
        <taxon>Metazoa</taxon>
        <taxon>Ecdysozoa</taxon>
        <taxon>Arthropoda</taxon>
        <taxon>Chelicerata</taxon>
        <taxon>Arachnida</taxon>
        <taxon>Acari</taxon>
        <taxon>Acariformes</taxon>
        <taxon>Sarcoptiformes</taxon>
        <taxon>Astigmata</taxon>
        <taxon>Psoroptidia</taxon>
        <taxon>Analgoidea</taxon>
        <taxon>Pyroglyphidae</taxon>
        <taxon>Dermatophagoidinae</taxon>
        <taxon>Dermatophagoides</taxon>
    </lineage>
</organism>
<keyword evidence="2" id="KW-1185">Reference proteome</keyword>
<accession>A0A922I0L3</accession>
<name>A0A922I0L3_DERFA</name>
<dbReference type="EMBL" id="ASGP02000004">
    <property type="protein sequence ID" value="KAH9511681.1"/>
    <property type="molecule type" value="Genomic_DNA"/>
</dbReference>
<reference evidence="1" key="1">
    <citation type="submission" date="2013-05" db="EMBL/GenBank/DDBJ databases">
        <authorList>
            <person name="Yim A.K.Y."/>
            <person name="Chan T.F."/>
            <person name="Ji K.M."/>
            <person name="Liu X.Y."/>
            <person name="Zhou J.W."/>
            <person name="Li R.Q."/>
            <person name="Yang K.Y."/>
            <person name="Li J."/>
            <person name="Li M."/>
            <person name="Law P.T.W."/>
            <person name="Wu Y.L."/>
            <person name="Cai Z.L."/>
            <person name="Qin H."/>
            <person name="Bao Y."/>
            <person name="Leung R.K.K."/>
            <person name="Ng P.K.S."/>
            <person name="Zou J."/>
            <person name="Zhong X.J."/>
            <person name="Ran P.X."/>
            <person name="Zhong N.S."/>
            <person name="Liu Z.G."/>
            <person name="Tsui S.K.W."/>
        </authorList>
    </citation>
    <scope>NUCLEOTIDE SEQUENCE</scope>
    <source>
        <strain evidence="1">Derf</strain>
        <tissue evidence="1">Whole organism</tissue>
    </source>
</reference>
<evidence type="ECO:0000313" key="2">
    <source>
        <dbReference type="Proteomes" id="UP000790347"/>
    </source>
</evidence>
<reference evidence="1" key="2">
    <citation type="journal article" date="2022" name="Res Sq">
        <title>Comparative Genomics Reveals Insights into the Divergent Evolution of Astigmatic Mites and Household Pest Adaptations.</title>
        <authorList>
            <person name="Xiong Q."/>
            <person name="Wan A.T.-Y."/>
            <person name="Liu X.-Y."/>
            <person name="Fung C.S.-H."/>
            <person name="Xiao X."/>
            <person name="Malainual N."/>
            <person name="Hou J."/>
            <person name="Wang L."/>
            <person name="Wang M."/>
            <person name="Yang K."/>
            <person name="Cui Y."/>
            <person name="Leung E."/>
            <person name="Nong W."/>
            <person name="Shin S.-K."/>
            <person name="Au S."/>
            <person name="Jeong K.Y."/>
            <person name="Chew F.T."/>
            <person name="Hui J."/>
            <person name="Leung T.F."/>
            <person name="Tungtrongchitr A."/>
            <person name="Zhong N."/>
            <person name="Liu Z."/>
            <person name="Tsui S."/>
        </authorList>
    </citation>
    <scope>NUCLEOTIDE SEQUENCE</scope>
    <source>
        <strain evidence="1">Derf</strain>
        <tissue evidence="1">Whole organism</tissue>
    </source>
</reference>
<gene>
    <name evidence="1" type="ORF">DERF_010123</name>
</gene>
<proteinExistence type="predicted"/>
<comment type="caution">
    <text evidence="1">The sequence shown here is derived from an EMBL/GenBank/DDBJ whole genome shotgun (WGS) entry which is preliminary data.</text>
</comment>
<sequence>MNNLQRHSIIKWLEFAYLLLHIVKNPPIFHHHNNIDREGVVFGTFFAIISDFKIINFMYSVDNFTICSSDYRWTGFRQIKFINENS</sequence>